<gene>
    <name evidence="1" type="ORF">EAS61_15365</name>
</gene>
<accession>A0A4Q0QQU6</accession>
<evidence type="ECO:0000313" key="1">
    <source>
        <dbReference type="EMBL" id="RXG97369.1"/>
    </source>
</evidence>
<dbReference type="RefSeq" id="WP_128956023.1">
    <property type="nucleotide sequence ID" value="NZ_RKMK01000011.1"/>
</dbReference>
<proteinExistence type="predicted"/>
<comment type="caution">
    <text evidence="1">The sequence shown here is derived from an EMBL/GenBank/DDBJ whole genome shotgun (WGS) entry which is preliminary data.</text>
</comment>
<evidence type="ECO:0000313" key="2">
    <source>
        <dbReference type="Proteomes" id="UP000290174"/>
    </source>
</evidence>
<organism evidence="1 2">
    <name type="scientific">Bradyrhizobium zhanjiangense</name>
    <dbReference type="NCBI Taxonomy" id="1325107"/>
    <lineage>
        <taxon>Bacteria</taxon>
        <taxon>Pseudomonadati</taxon>
        <taxon>Pseudomonadota</taxon>
        <taxon>Alphaproteobacteria</taxon>
        <taxon>Hyphomicrobiales</taxon>
        <taxon>Nitrobacteraceae</taxon>
        <taxon>Bradyrhizobium</taxon>
    </lineage>
</organism>
<dbReference type="Proteomes" id="UP000290174">
    <property type="component" value="Unassembled WGS sequence"/>
</dbReference>
<sequence length="76" mass="8421">MADDIANANRSVRDPQRRVAAATAIGMNALNPIIRFQVSLLRMWADSIERFAGNYEKGLEETAIGTKEQSDKERAA</sequence>
<protein>
    <submittedName>
        <fullName evidence="1">Uncharacterized protein</fullName>
    </submittedName>
</protein>
<name>A0A4Q0QQU6_9BRAD</name>
<dbReference type="AlphaFoldDB" id="A0A4Q0QQU6"/>
<reference evidence="1 2" key="1">
    <citation type="submission" date="2018-11" db="EMBL/GenBank/DDBJ databases">
        <title>Bradyrhizobium sp. nov., isolated from effective nodules of peanut in China.</title>
        <authorList>
            <person name="Li Y."/>
        </authorList>
    </citation>
    <scope>NUCLEOTIDE SEQUENCE [LARGE SCALE GENOMIC DNA]</scope>
    <source>
        <strain evidence="1 2">CCBAU 51770</strain>
    </source>
</reference>
<dbReference type="EMBL" id="RKMK01000011">
    <property type="protein sequence ID" value="RXG97369.1"/>
    <property type="molecule type" value="Genomic_DNA"/>
</dbReference>